<keyword evidence="2" id="KW-1185">Reference proteome</keyword>
<dbReference type="OrthoDB" id="3565096at2759"/>
<comment type="caution">
    <text evidence="1">The sequence shown here is derived from an EMBL/GenBank/DDBJ whole genome shotgun (WGS) entry which is preliminary data.</text>
</comment>
<evidence type="ECO:0000313" key="1">
    <source>
        <dbReference type="EMBL" id="KAG4422085.1"/>
    </source>
</evidence>
<accession>A0A8H7WC40</accession>
<dbReference type="InterPro" id="IPR032675">
    <property type="entry name" value="LRR_dom_sf"/>
</dbReference>
<dbReference type="AlphaFoldDB" id="A0A8H7WC40"/>
<name>A0A8H7WC40_9HELO</name>
<organism evidence="1 2">
    <name type="scientific">Cadophora malorum</name>
    <dbReference type="NCBI Taxonomy" id="108018"/>
    <lineage>
        <taxon>Eukaryota</taxon>
        <taxon>Fungi</taxon>
        <taxon>Dikarya</taxon>
        <taxon>Ascomycota</taxon>
        <taxon>Pezizomycotina</taxon>
        <taxon>Leotiomycetes</taxon>
        <taxon>Helotiales</taxon>
        <taxon>Ploettnerulaceae</taxon>
        <taxon>Cadophora</taxon>
    </lineage>
</organism>
<dbReference type="EMBL" id="JAFJYH010000055">
    <property type="protein sequence ID" value="KAG4422085.1"/>
    <property type="molecule type" value="Genomic_DNA"/>
</dbReference>
<dbReference type="Proteomes" id="UP000664132">
    <property type="component" value="Unassembled WGS sequence"/>
</dbReference>
<sequence length="468" mass="53313">METTAAMVSSNYATNREHMGLPQMASLSINEAQKSVAKGEVKRGMVVLNSDIWYMVFAELVKKDHIPASHPHHRRRVHTNEFDIWLRACRLVSQEFDTIVKPLGYGFVDMSGHLIMDRLPNVSGSLRDGFLLTHNSTVQNFTTVLQLPHVRDLQFETHVSNLIESCQNLKKVQFENKIERGHHTGYSLSYLASLWLSSFLNNKNMPQGCRLSVKSNFLVIEQVATPWDGDEIASYDLWDPAAEYSIDWLVVDFSGLTPLKTLPPTGKRLPSMTTLSLTSYHWTHPRKEFDLLWNFSDLNFLTLDRMNLIHFFTRVPVQAWWLLESLEIVEPALEVSAGESLEYLQERTRTVMGHVFSCLNNLNYLEIACDDLHLLFPVNVIAGALEQLKSLELTGNYEEQHISLISLQEILLVAKNVEVVIFEFNPLETDHDNPERSLFWGKDQLGTVTRSGSAWEADPVRDDADAAT</sequence>
<protein>
    <submittedName>
        <fullName evidence="1">Uncharacterized protein</fullName>
    </submittedName>
</protein>
<gene>
    <name evidence="1" type="ORF">IFR04_004826</name>
</gene>
<reference evidence="1" key="1">
    <citation type="submission" date="2021-02" db="EMBL/GenBank/DDBJ databases">
        <title>Genome sequence Cadophora malorum strain M34.</title>
        <authorList>
            <person name="Stefanovic E."/>
            <person name="Vu D."/>
            <person name="Scully C."/>
            <person name="Dijksterhuis J."/>
            <person name="Roader J."/>
            <person name="Houbraken J."/>
        </authorList>
    </citation>
    <scope>NUCLEOTIDE SEQUENCE</scope>
    <source>
        <strain evidence="1">M34</strain>
    </source>
</reference>
<proteinExistence type="predicted"/>
<evidence type="ECO:0000313" key="2">
    <source>
        <dbReference type="Proteomes" id="UP000664132"/>
    </source>
</evidence>
<dbReference type="Gene3D" id="3.80.10.10">
    <property type="entry name" value="Ribonuclease Inhibitor"/>
    <property type="match status" value="1"/>
</dbReference>